<keyword evidence="8" id="KW-1185">Reference proteome</keyword>
<accession>A0A0R3LHX1</accession>
<feature type="transmembrane region" description="Helical" evidence="5">
    <location>
        <begin position="314"/>
        <end position="335"/>
    </location>
</feature>
<feature type="transmembrane region" description="Helical" evidence="5">
    <location>
        <begin position="57"/>
        <end position="78"/>
    </location>
</feature>
<keyword evidence="4 5" id="KW-0472">Membrane</keyword>
<evidence type="ECO:0000256" key="4">
    <source>
        <dbReference type="ARBA" id="ARBA00023136"/>
    </source>
</evidence>
<proteinExistence type="predicted"/>
<evidence type="ECO:0000313" key="8">
    <source>
        <dbReference type="Proteomes" id="UP000050863"/>
    </source>
</evidence>
<feature type="domain" description="O-antigen ligase-related" evidence="6">
    <location>
        <begin position="177"/>
        <end position="327"/>
    </location>
</feature>
<dbReference type="Proteomes" id="UP000050863">
    <property type="component" value="Unassembled WGS sequence"/>
</dbReference>
<dbReference type="InterPro" id="IPR007016">
    <property type="entry name" value="O-antigen_ligase-rel_domated"/>
</dbReference>
<feature type="transmembrane region" description="Helical" evidence="5">
    <location>
        <begin position="215"/>
        <end position="233"/>
    </location>
</feature>
<name>A0A0R3LHX1_9BRAD</name>
<dbReference type="Pfam" id="PF04932">
    <property type="entry name" value="Wzy_C"/>
    <property type="match status" value="1"/>
</dbReference>
<dbReference type="EMBL" id="LLXZ01000102">
    <property type="protein sequence ID" value="KRR07384.1"/>
    <property type="molecule type" value="Genomic_DNA"/>
</dbReference>
<protein>
    <recommendedName>
        <fullName evidence="6">O-antigen ligase-related domain-containing protein</fullName>
    </recommendedName>
</protein>
<keyword evidence="3 5" id="KW-1133">Transmembrane helix</keyword>
<dbReference type="AlphaFoldDB" id="A0A0R3LHX1"/>
<evidence type="ECO:0000256" key="5">
    <source>
        <dbReference type="SAM" id="Phobius"/>
    </source>
</evidence>
<evidence type="ECO:0000256" key="1">
    <source>
        <dbReference type="ARBA" id="ARBA00004141"/>
    </source>
</evidence>
<gene>
    <name evidence="7" type="ORF">CQ12_00965</name>
</gene>
<dbReference type="RefSeq" id="WP_057836402.1">
    <property type="nucleotide sequence ID" value="NZ_LLXZ01000102.1"/>
</dbReference>
<dbReference type="OrthoDB" id="8209689at2"/>
<keyword evidence="2 5" id="KW-0812">Transmembrane</keyword>
<evidence type="ECO:0000256" key="3">
    <source>
        <dbReference type="ARBA" id="ARBA00022989"/>
    </source>
</evidence>
<sequence length="389" mass="40582">MVWRVAFAMLVSSSALMILGAWATGLASNPVLTAALLAGAPAVMIASGHFSEFRIGLVDVLFGLFVAASLISTAINGLPPTREAALFALSLLAYPAGRLAPVGTSFRPFLIVTLLIVGIGTIAVGAALVGQWNDPHGRPIVFGFAHAATVFLTSLGFLMLAVVCLDDFRRPVLSAMAAVPALVVFAASQVRFTFVVIVGSLGIAFLVSDHDRRRGIAAVLGLVIASVVIGLAIRPHTSGVFLRYVIPSAGAAERPQNPVAGECGELDNSIAIRKTLLRQAVQGLPSAGLFGHGLSSAAQASCFKTDPHNSVLQAVLEFGWVGGILLVLLVATALRRLWPVAMKNPEAAFVLCCLAYVAMIDMAHGHLATEGLLFLFIGYAARASTLVKP</sequence>
<evidence type="ECO:0000256" key="2">
    <source>
        <dbReference type="ARBA" id="ARBA00022692"/>
    </source>
</evidence>
<comment type="subcellular location">
    <subcellularLocation>
        <location evidence="1">Membrane</location>
        <topology evidence="1">Multi-pass membrane protein</topology>
    </subcellularLocation>
</comment>
<feature type="transmembrane region" description="Helical" evidence="5">
    <location>
        <begin position="177"/>
        <end position="203"/>
    </location>
</feature>
<feature type="transmembrane region" description="Helical" evidence="5">
    <location>
        <begin position="33"/>
        <end position="50"/>
    </location>
</feature>
<comment type="caution">
    <text evidence="7">The sequence shown here is derived from an EMBL/GenBank/DDBJ whole genome shotgun (WGS) entry which is preliminary data.</text>
</comment>
<dbReference type="GO" id="GO:0016020">
    <property type="term" value="C:membrane"/>
    <property type="evidence" value="ECO:0007669"/>
    <property type="project" value="UniProtKB-SubCell"/>
</dbReference>
<feature type="transmembrane region" description="Helical" evidence="5">
    <location>
        <begin position="140"/>
        <end position="165"/>
    </location>
</feature>
<feature type="transmembrane region" description="Helical" evidence="5">
    <location>
        <begin position="347"/>
        <end position="380"/>
    </location>
</feature>
<evidence type="ECO:0000313" key="7">
    <source>
        <dbReference type="EMBL" id="KRR07384.1"/>
    </source>
</evidence>
<organism evidence="7 8">
    <name type="scientific">Bradyrhizobium jicamae</name>
    <dbReference type="NCBI Taxonomy" id="280332"/>
    <lineage>
        <taxon>Bacteria</taxon>
        <taxon>Pseudomonadati</taxon>
        <taxon>Pseudomonadota</taxon>
        <taxon>Alphaproteobacteria</taxon>
        <taxon>Hyphomicrobiales</taxon>
        <taxon>Nitrobacteraceae</taxon>
        <taxon>Bradyrhizobium</taxon>
    </lineage>
</organism>
<feature type="transmembrane region" description="Helical" evidence="5">
    <location>
        <begin position="109"/>
        <end position="128"/>
    </location>
</feature>
<evidence type="ECO:0000259" key="6">
    <source>
        <dbReference type="Pfam" id="PF04932"/>
    </source>
</evidence>
<reference evidence="7 8" key="1">
    <citation type="submission" date="2014-03" db="EMBL/GenBank/DDBJ databases">
        <title>Bradyrhizobium valentinum sp. nov., isolated from effective nodules of Lupinus mariae-josephae, a lupine endemic of basic-lime soils in Eastern Spain.</title>
        <authorList>
            <person name="Duran D."/>
            <person name="Rey L."/>
            <person name="Navarro A."/>
            <person name="Busquets A."/>
            <person name="Imperial J."/>
            <person name="Ruiz-Argueso T."/>
        </authorList>
    </citation>
    <scope>NUCLEOTIDE SEQUENCE [LARGE SCALE GENOMIC DNA]</scope>
    <source>
        <strain evidence="7 8">PAC68</strain>
    </source>
</reference>